<dbReference type="InterPro" id="IPR036282">
    <property type="entry name" value="Glutathione-S-Trfase_C_sf"/>
</dbReference>
<protein>
    <submittedName>
        <fullName evidence="2">Putative GST-like protein YibF</fullName>
    </submittedName>
</protein>
<dbReference type="OrthoDB" id="9795329at2"/>
<dbReference type="Proteomes" id="UP000283786">
    <property type="component" value="Chromosome"/>
</dbReference>
<name>A0A418SAV7_9RHOB</name>
<dbReference type="InterPro" id="IPR004045">
    <property type="entry name" value="Glutathione_S-Trfase_N"/>
</dbReference>
<evidence type="ECO:0000259" key="1">
    <source>
        <dbReference type="PROSITE" id="PS50404"/>
    </source>
</evidence>
<dbReference type="PROSITE" id="PS50404">
    <property type="entry name" value="GST_NTER"/>
    <property type="match status" value="1"/>
</dbReference>
<evidence type="ECO:0000313" key="3">
    <source>
        <dbReference type="Proteomes" id="UP000283786"/>
    </source>
</evidence>
<dbReference type="Gene3D" id="1.20.1050.10">
    <property type="match status" value="1"/>
</dbReference>
<dbReference type="InterPro" id="IPR036249">
    <property type="entry name" value="Thioredoxin-like_sf"/>
</dbReference>
<organism evidence="2 3">
    <name type="scientific">Pseudooceanicola algae</name>
    <dbReference type="NCBI Taxonomy" id="1537215"/>
    <lineage>
        <taxon>Bacteria</taxon>
        <taxon>Pseudomonadati</taxon>
        <taxon>Pseudomonadota</taxon>
        <taxon>Alphaproteobacteria</taxon>
        <taxon>Rhodobacterales</taxon>
        <taxon>Paracoccaceae</taxon>
        <taxon>Pseudooceanicola</taxon>
    </lineage>
</organism>
<accession>A0A418SAV7</accession>
<gene>
    <name evidence="2" type="primary">yibF</name>
    <name evidence="2" type="ORF">PSAL_025040</name>
</gene>
<dbReference type="KEGG" id="palw:PSAL_025040"/>
<dbReference type="Gene3D" id="3.40.30.10">
    <property type="entry name" value="Glutaredoxin"/>
    <property type="match status" value="1"/>
</dbReference>
<keyword evidence="3" id="KW-1185">Reference proteome</keyword>
<sequence length="207" mass="22987">MPDSAKPLTAIVSPPSPFARKVRVTILECGLTDQVGLQHASNTALKPDPMLIAANPLGKLPALLRPDGPVICDSRVITRYLADLSGTDLYPQDRIWDVLTLEAMADGVMEAALTMAYEHRFRPPEMIFHDWVEAQWRKVIRTLVRIDQDWQAALAAPLDAAQIALGCGLGYLDMRHGARGWRDEAPTLARWYATFAERDAMVATRPE</sequence>
<dbReference type="EMBL" id="CP060436">
    <property type="protein sequence ID" value="QPM91251.1"/>
    <property type="molecule type" value="Genomic_DNA"/>
</dbReference>
<feature type="domain" description="GST N-terminal" evidence="1">
    <location>
        <begin position="6"/>
        <end position="89"/>
    </location>
</feature>
<dbReference type="CDD" id="cd03205">
    <property type="entry name" value="GST_C_6"/>
    <property type="match status" value="1"/>
</dbReference>
<proteinExistence type="predicted"/>
<evidence type="ECO:0000313" key="2">
    <source>
        <dbReference type="EMBL" id="QPM91251.1"/>
    </source>
</evidence>
<dbReference type="Pfam" id="PF13410">
    <property type="entry name" value="GST_C_2"/>
    <property type="match status" value="1"/>
</dbReference>
<dbReference type="AlphaFoldDB" id="A0A418SAV7"/>
<dbReference type="SUPFAM" id="SSF52833">
    <property type="entry name" value="Thioredoxin-like"/>
    <property type="match status" value="1"/>
</dbReference>
<reference evidence="2 3" key="1">
    <citation type="submission" date="2020-08" db="EMBL/GenBank/DDBJ databases">
        <title>Genome sequence of Rhodobacteraceae bacterium Lw-13e.</title>
        <authorList>
            <person name="Poehlein A."/>
            <person name="Wolter L."/>
            <person name="Daniel R."/>
            <person name="Brinkhoff T."/>
        </authorList>
    </citation>
    <scope>NUCLEOTIDE SEQUENCE [LARGE SCALE GENOMIC DNA]</scope>
    <source>
        <strain evidence="2 3">Lw-13e</strain>
    </source>
</reference>
<dbReference type="SUPFAM" id="SSF47616">
    <property type="entry name" value="GST C-terminal domain-like"/>
    <property type="match status" value="1"/>
</dbReference>
<dbReference type="Pfam" id="PF13409">
    <property type="entry name" value="GST_N_2"/>
    <property type="match status" value="1"/>
</dbReference>
<dbReference type="RefSeq" id="WP_119840968.1">
    <property type="nucleotide sequence ID" value="NZ_CP060436.1"/>
</dbReference>